<accession>A0A0B7HSV3</accession>
<keyword evidence="1" id="KW-0812">Transmembrane</keyword>
<feature type="transmembrane region" description="Helical" evidence="1">
    <location>
        <begin position="12"/>
        <end position="28"/>
    </location>
</feature>
<organism evidence="2 3">
    <name type="scientific">Capnocytophaga cynodegmi</name>
    <dbReference type="NCBI Taxonomy" id="28189"/>
    <lineage>
        <taxon>Bacteria</taxon>
        <taxon>Pseudomonadati</taxon>
        <taxon>Bacteroidota</taxon>
        <taxon>Flavobacteriia</taxon>
        <taxon>Flavobacteriales</taxon>
        <taxon>Flavobacteriaceae</taxon>
        <taxon>Capnocytophaga</taxon>
    </lineage>
</organism>
<dbReference type="Proteomes" id="UP000038083">
    <property type="component" value="Unassembled WGS sequence"/>
</dbReference>
<dbReference type="AlphaFoldDB" id="A0A0B7HSV3"/>
<reference evidence="2 3" key="1">
    <citation type="submission" date="2015-01" db="EMBL/GenBank/DDBJ databases">
        <authorList>
            <person name="Xiang T."/>
            <person name="Song Y."/>
            <person name="Huang L."/>
            <person name="Wang B."/>
            <person name="Wu P."/>
        </authorList>
    </citation>
    <scope>NUCLEOTIDE SEQUENCE [LARGE SCALE GENOMIC DNA]</scope>
    <source>
        <strain evidence="2 3">Ccy74</strain>
    </source>
</reference>
<feature type="transmembrane region" description="Helical" evidence="1">
    <location>
        <begin position="40"/>
        <end position="61"/>
    </location>
</feature>
<evidence type="ECO:0000313" key="2">
    <source>
        <dbReference type="EMBL" id="CEN40618.1"/>
    </source>
</evidence>
<dbReference type="EMBL" id="CDOG01000038">
    <property type="protein sequence ID" value="CEN40618.1"/>
    <property type="molecule type" value="Genomic_DNA"/>
</dbReference>
<gene>
    <name evidence="2" type="ORF">CCYN74_430047</name>
</gene>
<proteinExistence type="predicted"/>
<sequence length="188" mass="22359">MWECIRKWKWSVVFSITAFVFSIGSFFITKEELVIDKVNFFLTILAILVTALIGWQIFNVIQFENRFEKIRKQLKMDIENKVNKETTKTYIDVFDMLKSSPFIYQTTLFLLKALHKSEGKNIPTVLGKVNKLVKSHKEKNIFITPYIREEERDYLLKEIENLPENKKQKSEVKELTEILRDLSFFASY</sequence>
<name>A0A0B7HSV3_9FLAO</name>
<keyword evidence="1" id="KW-1133">Transmembrane helix</keyword>
<evidence type="ECO:0000313" key="3">
    <source>
        <dbReference type="Proteomes" id="UP000038083"/>
    </source>
</evidence>
<protein>
    <submittedName>
        <fullName evidence="2">Uncharacterized protein</fullName>
    </submittedName>
</protein>
<evidence type="ECO:0000256" key="1">
    <source>
        <dbReference type="SAM" id="Phobius"/>
    </source>
</evidence>
<keyword evidence="1" id="KW-0472">Membrane</keyword>